<dbReference type="Proteomes" id="UP000011728">
    <property type="component" value="Chromosome"/>
</dbReference>
<sequence>MWKQIKNGEIEVENELLDDTYVVKVGEVSFNQCGDLYVDFIDVKTKECIDFYEHKNMKEDELY</sequence>
<dbReference type="KEGG" id="csr:Cspa_c10000"/>
<dbReference type="HOGENOM" id="CLU_2877973_0_0_9"/>
<protein>
    <submittedName>
        <fullName evidence="1">Uncharacterized protein</fullName>
    </submittedName>
</protein>
<evidence type="ECO:0000313" key="2">
    <source>
        <dbReference type="Proteomes" id="UP000011728"/>
    </source>
</evidence>
<accession>M1MIW8</accession>
<dbReference type="EMBL" id="CP004121">
    <property type="protein sequence ID" value="AGF54776.1"/>
    <property type="molecule type" value="Genomic_DNA"/>
</dbReference>
<dbReference type="RefSeq" id="WP_015391101.1">
    <property type="nucleotide sequence ID" value="NC_020291.1"/>
</dbReference>
<organism evidence="1 2">
    <name type="scientific">Clostridium saccharoperbutylacetonicum N1-4(HMT)</name>
    <dbReference type="NCBI Taxonomy" id="931276"/>
    <lineage>
        <taxon>Bacteria</taxon>
        <taxon>Bacillati</taxon>
        <taxon>Bacillota</taxon>
        <taxon>Clostridia</taxon>
        <taxon>Eubacteriales</taxon>
        <taxon>Clostridiaceae</taxon>
        <taxon>Clostridium</taxon>
    </lineage>
</organism>
<proteinExistence type="predicted"/>
<keyword evidence="2" id="KW-1185">Reference proteome</keyword>
<dbReference type="OrthoDB" id="9957107at2"/>
<dbReference type="AlphaFoldDB" id="M1MIW8"/>
<reference evidence="1 2" key="1">
    <citation type="submission" date="2013-02" db="EMBL/GenBank/DDBJ databases">
        <title>Genome sequence of Clostridium saccharoperbutylacetonicum N1-4(HMT).</title>
        <authorList>
            <person name="Poehlein A."/>
            <person name="Daniel R."/>
        </authorList>
    </citation>
    <scope>NUCLEOTIDE SEQUENCE [LARGE SCALE GENOMIC DNA]</scope>
    <source>
        <strain evidence="2">N1-4(HMT)</strain>
    </source>
</reference>
<dbReference type="PATRIC" id="fig|931276.5.peg.956"/>
<name>M1MIW8_9CLOT</name>
<gene>
    <name evidence="1" type="ORF">Cspa_c10000</name>
</gene>
<evidence type="ECO:0000313" key="1">
    <source>
        <dbReference type="EMBL" id="AGF54776.1"/>
    </source>
</evidence>
<dbReference type="eggNOG" id="ENOG502ZCSD">
    <property type="taxonomic scope" value="Bacteria"/>
</dbReference>